<dbReference type="EMBL" id="DAKRPA010000147">
    <property type="protein sequence ID" value="DAZ97056.1"/>
    <property type="molecule type" value="Genomic_DNA"/>
</dbReference>
<dbReference type="SUPFAM" id="SSF48452">
    <property type="entry name" value="TPR-like"/>
    <property type="match status" value="1"/>
</dbReference>
<dbReference type="InterPro" id="IPR011992">
    <property type="entry name" value="EF-hand-dom_pair"/>
</dbReference>
<feature type="region of interest" description="Disordered" evidence="3">
    <location>
        <begin position="683"/>
        <end position="731"/>
    </location>
</feature>
<dbReference type="GO" id="GO:0005509">
    <property type="term" value="F:calcium ion binding"/>
    <property type="evidence" value="ECO:0007669"/>
    <property type="project" value="InterPro"/>
</dbReference>
<feature type="region of interest" description="Disordered" evidence="3">
    <location>
        <begin position="779"/>
        <end position="821"/>
    </location>
</feature>
<evidence type="ECO:0000259" key="4">
    <source>
        <dbReference type="PROSITE" id="PS50222"/>
    </source>
</evidence>
<comment type="caution">
    <text evidence="5">The sequence shown here is derived from an EMBL/GenBank/DDBJ whole genome shotgun (WGS) entry which is preliminary data.</text>
</comment>
<dbReference type="PANTHER" id="PTHR34894:SF5">
    <property type="entry name" value="EF-HAND DOMAIN-CONTAINING PROTEIN"/>
    <property type="match status" value="1"/>
</dbReference>
<reference evidence="5" key="2">
    <citation type="journal article" date="2023" name="Microbiol Resour">
        <title>Decontamination and Annotation of the Draft Genome Sequence of the Oomycete Lagenidium giganteum ARSEF 373.</title>
        <authorList>
            <person name="Morgan W.R."/>
            <person name="Tartar A."/>
        </authorList>
    </citation>
    <scope>NUCLEOTIDE SEQUENCE</scope>
    <source>
        <strain evidence="5">ARSEF 373</strain>
    </source>
</reference>
<dbReference type="Gene3D" id="1.25.40.10">
    <property type="entry name" value="Tetratricopeptide repeat domain"/>
    <property type="match status" value="1"/>
</dbReference>
<organism evidence="5 6">
    <name type="scientific">Lagenidium giganteum</name>
    <dbReference type="NCBI Taxonomy" id="4803"/>
    <lineage>
        <taxon>Eukaryota</taxon>
        <taxon>Sar</taxon>
        <taxon>Stramenopiles</taxon>
        <taxon>Oomycota</taxon>
        <taxon>Peronosporomycetes</taxon>
        <taxon>Pythiales</taxon>
        <taxon>Pythiaceae</taxon>
    </lineage>
</organism>
<evidence type="ECO:0000256" key="2">
    <source>
        <dbReference type="SAM" id="Coils"/>
    </source>
</evidence>
<dbReference type="InterPro" id="IPR011990">
    <property type="entry name" value="TPR-like_helical_dom_sf"/>
</dbReference>
<keyword evidence="6" id="KW-1185">Reference proteome</keyword>
<feature type="compositionally biased region" description="Basic and acidic residues" evidence="3">
    <location>
        <begin position="1586"/>
        <end position="1615"/>
    </location>
</feature>
<reference evidence="5" key="1">
    <citation type="submission" date="2022-11" db="EMBL/GenBank/DDBJ databases">
        <authorList>
            <person name="Morgan W.R."/>
            <person name="Tartar A."/>
        </authorList>
    </citation>
    <scope>NUCLEOTIDE SEQUENCE</scope>
    <source>
        <strain evidence="5">ARSEF 373</strain>
    </source>
</reference>
<dbReference type="InterPro" id="IPR018247">
    <property type="entry name" value="EF_Hand_1_Ca_BS"/>
</dbReference>
<name>A0AAV2YUK4_9STRA</name>
<dbReference type="PANTHER" id="PTHR34894">
    <property type="entry name" value="SAM-DEPENDENT METHYLTRANSFERASE RSMI, CONSERVED SITE"/>
    <property type="match status" value="1"/>
</dbReference>
<evidence type="ECO:0000256" key="1">
    <source>
        <dbReference type="ARBA" id="ARBA00022837"/>
    </source>
</evidence>
<feature type="compositionally biased region" description="Acidic residues" evidence="3">
    <location>
        <begin position="1636"/>
        <end position="1646"/>
    </location>
</feature>
<evidence type="ECO:0000256" key="3">
    <source>
        <dbReference type="SAM" id="MobiDB-lite"/>
    </source>
</evidence>
<evidence type="ECO:0000313" key="6">
    <source>
        <dbReference type="Proteomes" id="UP001146120"/>
    </source>
</evidence>
<dbReference type="SUPFAM" id="SSF47473">
    <property type="entry name" value="EF-hand"/>
    <property type="match status" value="1"/>
</dbReference>
<protein>
    <recommendedName>
        <fullName evidence="4">EF-hand domain-containing protein</fullName>
    </recommendedName>
</protein>
<gene>
    <name evidence="5" type="ORF">N0F65_001240</name>
</gene>
<feature type="compositionally biased region" description="Polar residues" evidence="3">
    <location>
        <begin position="800"/>
        <end position="812"/>
    </location>
</feature>
<dbReference type="PROSITE" id="PS00018">
    <property type="entry name" value="EF_HAND_1"/>
    <property type="match status" value="1"/>
</dbReference>
<evidence type="ECO:0000313" key="5">
    <source>
        <dbReference type="EMBL" id="DAZ97056.1"/>
    </source>
</evidence>
<dbReference type="Gene3D" id="1.10.238.10">
    <property type="entry name" value="EF-hand"/>
    <property type="match status" value="1"/>
</dbReference>
<sequence length="1646" mass="186781">MEQQAAALLSRLRCDDTVVLASEVLELIDALKQRCCVQHLAPGTNVPGCELLYLHVVVESVLHLQQQQQHKADAMDTCIWLMESALTTVQAAIQARAGAPPATAVSQDVEAMTEWHHVVRAVSDVLEWLVPEPQVQSDADQVALLVVVRVSVALAACWLVRHEHVFATRATALLTRVIDFCSTKGANARHCTRWPLFLSAMIRLTEESDEQQALSLMEAAAVAVGPWESAQADGTFSYWFAVALAKNALYERSIQQLQLCVQSDYEPVASLALSAYVRQLSADEAAAADAAEDLQRVLELDFAQSFAIFDHALLFSAMGNSNASLEMLECYFEARQQADPERLREAARGAPRRKKRCTKAGANAQVQAHKDDVSVIPDAKLRQLLGCYAAEPSQRKVHEHLAQAATASGNWIKAKQHLDQLVNHITTLNDAAAHEICNWKRDYVFALLQTNEYTLVLECCDRFLLERQARSSPLLTAHLLLFKADALLCLENVDECHRVLQERLNPVITRLRRNQDLDDKSRKEVDSCHLQLMNNLAVALVCRNDVSGAITLLRQHIREHPESLAIKFNLTLLLWRAGQKESACLVWMEARGWSLKMDLSDLATQQDVLLKLEERREIAAGAKRQSTISEHVGYGSESEVLPEQLLYLDSLIINHWAQVQNAKSVQTAIEYVEYLEQLRRRMPNHSSRDATARAPVEMQRGALTKSTPVLPRQNAKAATTHGPQKCASDEAAGRKTLSASFSASCLPPEEYDGRRDDDSGFRITDLLLERRKQAAAAAAAVKAAPSQKNAKRSGAAEPTASVSRSPIQQHMSRNGGGGALQLRKEDQASKYVRKLECPENVELFAYSSSLCHRITGRYIPRNILNSDPNVQKQEIERIQRDPELLTAISAVKTLSKQFKDAAQDTLGHRKELGHALLRIEESYLKLFEKLMEISLRMYWNYEHEHEGGRLADKKSIAHWKDMYQWRDAEVTKLQKILDGKEIVLKTHTIEIRDLEKRIKELQKDLVGKEHVEEELRAIQVTREEWIARERQLEEELISSKKKHEEVLEEERAKHEEVCGVKMVRRTLREKDNLLIRQDATIRELSVVPPVIITQCQSTQTVVDDDGLWDTQDCIPRFVSKNVARKMAWRRFNAYVQCRNCRGRPINQGNWGGGREQYRESDREYIDVWSVVRSEKTSKKESKRAETIENEWQFPQAIMLFLSNLPKSVVAFPFYSLEEVILQIEAIYDDKFSSDQVDASDGVAREEMPKYISEYFLKSHGLYRFLISIKNCYRQSSQVKLFARFVNLVHNDPASHDTTTDAVKPGDVPASISMTKQKNGYLDRSFLRVFLCARRYLVKPPTITKPRKGSDAMQPHVVQNDPIRKWVSLDHAINIVKWYLNYLPEETVINYCREVEYNTGIYAGRTITEIAGNRLAVRAEMRKAMLANAGDDTGNGPVDDDKRPKPRIVVDVHKVLLLLMNALEYRQELMERDLIHMFDVGDVNHDRVLSFEEFKDILRTRVPHFSDRRLLRMFREALMNGSDQSFALSMEAFVSVCNDHGLVSLLPEDRFRDPFAQQPSLAAKLKEATSINKMTRALGAMKMAAKNDKALDDRRDNVPKDVQQEHTTDDAEHSEIPEEIPEDAEKNGNVVSPRAEEVEDNDGDWQW</sequence>
<proteinExistence type="predicted"/>
<feature type="coiled-coil region" evidence="2">
    <location>
        <begin position="984"/>
        <end position="1053"/>
    </location>
</feature>
<feature type="domain" description="EF-hand" evidence="4">
    <location>
        <begin position="1468"/>
        <end position="1503"/>
    </location>
</feature>
<accession>A0AAV2YUK4</accession>
<feature type="region of interest" description="Disordered" evidence="3">
    <location>
        <begin position="1586"/>
        <end position="1646"/>
    </location>
</feature>
<dbReference type="Proteomes" id="UP001146120">
    <property type="component" value="Unassembled WGS sequence"/>
</dbReference>
<dbReference type="PROSITE" id="PS50222">
    <property type="entry name" value="EF_HAND_2"/>
    <property type="match status" value="1"/>
</dbReference>
<dbReference type="InterPro" id="IPR002048">
    <property type="entry name" value="EF_hand_dom"/>
</dbReference>
<keyword evidence="1" id="KW-0106">Calcium</keyword>
<keyword evidence="2" id="KW-0175">Coiled coil</keyword>